<comment type="caution">
    <text evidence="3">The sequence shown here is derived from an EMBL/GenBank/DDBJ whole genome shotgun (WGS) entry which is preliminary data.</text>
</comment>
<name>A0A317CNP6_9GAMM</name>
<protein>
    <submittedName>
        <fullName evidence="3">Uncharacterized protein</fullName>
    </submittedName>
</protein>
<keyword evidence="2" id="KW-0812">Transmembrane</keyword>
<evidence type="ECO:0000313" key="3">
    <source>
        <dbReference type="EMBL" id="PWR00169.1"/>
    </source>
</evidence>
<feature type="transmembrane region" description="Helical" evidence="2">
    <location>
        <begin position="78"/>
        <end position="98"/>
    </location>
</feature>
<evidence type="ECO:0000256" key="1">
    <source>
        <dbReference type="SAM" id="MobiDB-lite"/>
    </source>
</evidence>
<accession>A0A317CNP6</accession>
<feature type="transmembrane region" description="Helical" evidence="2">
    <location>
        <begin position="41"/>
        <end position="62"/>
    </location>
</feature>
<dbReference type="RefSeq" id="WP_109836224.1">
    <property type="nucleotide sequence ID" value="NZ_QGKM01000005.1"/>
</dbReference>
<evidence type="ECO:0000313" key="4">
    <source>
        <dbReference type="Proteomes" id="UP000245539"/>
    </source>
</evidence>
<dbReference type="AlphaFoldDB" id="A0A317CNP6"/>
<sequence length="187" mass="20956">MRDLKSSVFRGIAILLLLGAAVLFCVSMVETTFVTSEQSIHGYWIFLTGWLGFIIFQFAWYATPLNFMALLLMRKRPWWALLCSGLALLAMSQAFLFNEIPMDTSGNTIPILSRGTGFYSWIIMNGCIFYSIIMMLIYRAFKRDFEKSNTLPSSVLVSDAPASTLKSPPPNQPLSFPTGVISTRSNP</sequence>
<feature type="transmembrane region" description="Helical" evidence="2">
    <location>
        <begin position="12"/>
        <end position="29"/>
    </location>
</feature>
<keyword evidence="2" id="KW-0472">Membrane</keyword>
<dbReference type="Proteomes" id="UP000245539">
    <property type="component" value="Unassembled WGS sequence"/>
</dbReference>
<reference evidence="3 4" key="1">
    <citation type="submission" date="2018-05" db="EMBL/GenBank/DDBJ databases">
        <title>Leucothrix arctica sp. nov., isolated from Arctic seawater.</title>
        <authorList>
            <person name="Choi A."/>
            <person name="Baek K."/>
        </authorList>
    </citation>
    <scope>NUCLEOTIDE SEQUENCE [LARGE SCALE GENOMIC DNA]</scope>
    <source>
        <strain evidence="3 4">JCM 18388</strain>
    </source>
</reference>
<feature type="transmembrane region" description="Helical" evidence="2">
    <location>
        <begin position="118"/>
        <end position="138"/>
    </location>
</feature>
<keyword evidence="4" id="KW-1185">Reference proteome</keyword>
<feature type="region of interest" description="Disordered" evidence="1">
    <location>
        <begin position="160"/>
        <end position="187"/>
    </location>
</feature>
<dbReference type="OrthoDB" id="5625903at2"/>
<organism evidence="3 4">
    <name type="scientific">Leucothrix pacifica</name>
    <dbReference type="NCBI Taxonomy" id="1247513"/>
    <lineage>
        <taxon>Bacteria</taxon>
        <taxon>Pseudomonadati</taxon>
        <taxon>Pseudomonadota</taxon>
        <taxon>Gammaproteobacteria</taxon>
        <taxon>Thiotrichales</taxon>
        <taxon>Thiotrichaceae</taxon>
        <taxon>Leucothrix</taxon>
    </lineage>
</organism>
<dbReference type="EMBL" id="QGKM01000005">
    <property type="protein sequence ID" value="PWR00169.1"/>
    <property type="molecule type" value="Genomic_DNA"/>
</dbReference>
<proteinExistence type="predicted"/>
<evidence type="ECO:0000256" key="2">
    <source>
        <dbReference type="SAM" id="Phobius"/>
    </source>
</evidence>
<keyword evidence="2" id="KW-1133">Transmembrane helix</keyword>
<gene>
    <name evidence="3" type="ORF">DKW60_03250</name>
</gene>